<dbReference type="EMBL" id="BONI01000017">
    <property type="protein sequence ID" value="GIG05757.1"/>
    <property type="molecule type" value="Genomic_DNA"/>
</dbReference>
<reference evidence="3 4" key="1">
    <citation type="submission" date="2021-01" db="EMBL/GenBank/DDBJ databases">
        <title>Whole genome shotgun sequence of Catellatospora coxensis NBRC 107359.</title>
        <authorList>
            <person name="Komaki H."/>
            <person name="Tamura T."/>
        </authorList>
    </citation>
    <scope>NUCLEOTIDE SEQUENCE [LARGE SCALE GENOMIC DNA]</scope>
    <source>
        <strain evidence="3 4">NBRC 107359</strain>
    </source>
</reference>
<comment type="caution">
    <text evidence="3">The sequence shown here is derived from an EMBL/GenBank/DDBJ whole genome shotgun (WGS) entry which is preliminary data.</text>
</comment>
<dbReference type="InterPro" id="IPR006311">
    <property type="entry name" value="TAT_signal"/>
</dbReference>
<dbReference type="RefSeq" id="WP_203692174.1">
    <property type="nucleotide sequence ID" value="NZ_BAAALC010000027.1"/>
</dbReference>
<dbReference type="InterPro" id="IPR018946">
    <property type="entry name" value="PhoD-like_MPP"/>
</dbReference>
<dbReference type="Gene3D" id="3.60.21.70">
    <property type="entry name" value="PhoD-like phosphatase"/>
    <property type="match status" value="1"/>
</dbReference>
<dbReference type="InterPro" id="IPR052900">
    <property type="entry name" value="Phospholipid_Metab_Enz"/>
</dbReference>
<dbReference type="AlphaFoldDB" id="A0A8J3KMK5"/>
<dbReference type="CDD" id="cd07389">
    <property type="entry name" value="MPP_PhoD"/>
    <property type="match status" value="1"/>
</dbReference>
<evidence type="ECO:0000313" key="3">
    <source>
        <dbReference type="EMBL" id="GIG05757.1"/>
    </source>
</evidence>
<evidence type="ECO:0000259" key="2">
    <source>
        <dbReference type="Pfam" id="PF16655"/>
    </source>
</evidence>
<keyword evidence="4" id="KW-1185">Reference proteome</keyword>
<protein>
    <submittedName>
        <fullName evidence="3">Phosphodiesterase</fullName>
    </submittedName>
</protein>
<dbReference type="Proteomes" id="UP000630887">
    <property type="component" value="Unassembled WGS sequence"/>
</dbReference>
<name>A0A8J3KMK5_9ACTN</name>
<dbReference type="Pfam" id="PF16655">
    <property type="entry name" value="PhoD_N"/>
    <property type="match status" value="1"/>
</dbReference>
<sequence>MVSRRGVLLGGGAVVVAGLFGRPASATGPASDPFTLGVASGDPTPDGFVLWTRLAVTPMAEDGRGGMADRAYEVWWQVAHDERFTRPVASGMSWAEPSWAHSVHAEPTGLEPGREYFYRFGVDRWTSPVGRTRTAPARAVLPAALDLAFLSCAQYEHGFFTGYRRIAESEPELIVHLGDYVYEYAAGVYNAPSGNVRDHAGPETQTLANYRQRFAQYKLDPDLQAAHAVAPWLVVFDDHEVDNNWAGPVPERPNPRFERRRTAAMRAYWENMPLRYARQPRGTALPLHRRVRWGRLATFHLLDTRQYRDDQGCGDGYRDCPAATDPARSILGAPQEKWLLDGFRRSGATWDVLAQQVFFAQRDRDPGPVLSTSQDAWDGYAASRQRVVRGWLDAKVRNAVVLTGDVHAHWAADVKLDFADPDAPVVGSELVCTSLTTGGDGFDSDPATHPFLAHNKHLRLYNGQRGYVRATVTPAELAADFMTLPYVHRAGAPAQRKAGFVIADGVPGLQRRYLRPFTGPQAFAPRELADHTVWAETERP</sequence>
<dbReference type="PANTHER" id="PTHR43606">
    <property type="entry name" value="PHOSPHATASE, PUTATIVE (AFU_ORTHOLOGUE AFUA_6G08710)-RELATED"/>
    <property type="match status" value="1"/>
</dbReference>
<dbReference type="PROSITE" id="PS51318">
    <property type="entry name" value="TAT"/>
    <property type="match status" value="1"/>
</dbReference>
<accession>A0A8J3KMK5</accession>
<dbReference type="InterPro" id="IPR032093">
    <property type="entry name" value="PhoD_N"/>
</dbReference>
<dbReference type="Gene3D" id="2.60.40.380">
    <property type="entry name" value="Purple acid phosphatase-like, N-terminal"/>
    <property type="match status" value="1"/>
</dbReference>
<feature type="domain" description="PhoD-like phosphatase metallophosphatase" evidence="1">
    <location>
        <begin position="147"/>
        <end position="481"/>
    </location>
</feature>
<evidence type="ECO:0000313" key="4">
    <source>
        <dbReference type="Proteomes" id="UP000630887"/>
    </source>
</evidence>
<dbReference type="PANTHER" id="PTHR43606:SF2">
    <property type="entry name" value="ALKALINE PHOSPHATASE FAMILY PROTEIN (AFU_ORTHOLOGUE AFUA_5G03860)"/>
    <property type="match status" value="1"/>
</dbReference>
<feature type="domain" description="Phospholipase D N-terminal" evidence="2">
    <location>
        <begin position="36"/>
        <end position="134"/>
    </location>
</feature>
<dbReference type="SUPFAM" id="SSF56300">
    <property type="entry name" value="Metallo-dependent phosphatases"/>
    <property type="match status" value="1"/>
</dbReference>
<gene>
    <name evidence="3" type="primary">phoD_1</name>
    <name evidence="3" type="ORF">Cco03nite_24570</name>
</gene>
<dbReference type="Pfam" id="PF09423">
    <property type="entry name" value="PhoD"/>
    <property type="match status" value="1"/>
</dbReference>
<proteinExistence type="predicted"/>
<dbReference type="InterPro" id="IPR029052">
    <property type="entry name" value="Metallo-depent_PP-like"/>
</dbReference>
<evidence type="ECO:0000259" key="1">
    <source>
        <dbReference type="Pfam" id="PF09423"/>
    </source>
</evidence>
<organism evidence="3 4">
    <name type="scientific">Catellatospora coxensis</name>
    <dbReference type="NCBI Taxonomy" id="310354"/>
    <lineage>
        <taxon>Bacteria</taxon>
        <taxon>Bacillati</taxon>
        <taxon>Actinomycetota</taxon>
        <taxon>Actinomycetes</taxon>
        <taxon>Micromonosporales</taxon>
        <taxon>Micromonosporaceae</taxon>
        <taxon>Catellatospora</taxon>
    </lineage>
</organism>
<dbReference type="InterPro" id="IPR038607">
    <property type="entry name" value="PhoD-like_sf"/>
</dbReference>